<dbReference type="SMART" id="SM00220">
    <property type="entry name" value="S_TKc"/>
    <property type="match status" value="1"/>
</dbReference>
<dbReference type="InterPro" id="IPR008271">
    <property type="entry name" value="Ser/Thr_kinase_AS"/>
</dbReference>
<dbReference type="PANTHER" id="PTHR43671:SF13">
    <property type="entry name" value="SERINE_THREONINE-PROTEIN KINASE NEK2"/>
    <property type="match status" value="1"/>
</dbReference>
<organism evidence="10 11">
    <name type="scientific">Streptomyces bluensis</name>
    <dbReference type="NCBI Taxonomy" id="33897"/>
    <lineage>
        <taxon>Bacteria</taxon>
        <taxon>Bacillati</taxon>
        <taxon>Actinomycetota</taxon>
        <taxon>Actinomycetes</taxon>
        <taxon>Kitasatosporales</taxon>
        <taxon>Streptomycetaceae</taxon>
        <taxon>Streptomyces</taxon>
    </lineage>
</organism>
<keyword evidence="6 7" id="KW-0067">ATP-binding</keyword>
<dbReference type="InterPro" id="IPR015943">
    <property type="entry name" value="WD40/YVTN_repeat-like_dom_sf"/>
</dbReference>
<feature type="domain" description="Protein kinase" evidence="9">
    <location>
        <begin position="15"/>
        <end position="271"/>
    </location>
</feature>
<dbReference type="Gene3D" id="2.130.10.10">
    <property type="entry name" value="YVTN repeat-like/Quinoprotein amine dehydrogenase"/>
    <property type="match status" value="2"/>
</dbReference>
<evidence type="ECO:0000256" key="3">
    <source>
        <dbReference type="ARBA" id="ARBA00022679"/>
    </source>
</evidence>
<evidence type="ECO:0000256" key="8">
    <source>
        <dbReference type="SAM" id="MobiDB-lite"/>
    </source>
</evidence>
<sequence length="707" mass="74628">MSWQDEYTPPYVGEYRIERRIGAGGMGVVHLAVSPSGRRVALKIIRGEFVDDTDYRARFRLEIDAARQVSGAFTASVVGADPDGEPPWMATQYFDAPTLLERVRETGAFDEDAVWQLGRGLAEALRDIHRAGLVHRDLKPSNVLLTEDGPRVIDFGIARVLKAEPVTRTGKVLGTVSFMAPEQLNTPREVGPAADVFALGGVLVHAATGRGPFDGDPDAPPIAVAMKIVHDDPDLAGVPSALRSVVEKCLLKDPTGRPSPTELLALLQEKGAAEAGPENPVGTTVPEGFTNGPRLRPRTLAYLLTAVTTIAVAVAVPMIRADDAGGDRGDAKGSASPSAGASSTRAAPAVEKAAAMRPQGWALWEKKPAATTGPSGGDLPGCAGTRDVLVCTEDGGVVERIDLASGRVMWSERYDETLRRGSLVGFAGETVLVEDLDREQLVGFDVETGDRLWSAESSGPPSSFVQKSAVTMVYPHVDGTRIDRRDARTGKLLVSRTFPAGEFYDVFAGGNGVLYLLKYGGDEGFITSVAVLDADTLRTAKTLAAFDEDPGSPIAADGDTVSFLLDGEGITRVTGKDGSVKRLPLRGAPVGTARAQGNAVYLSRPDGTLASYDLRTGRRNWILQTEGESPARPVLAGGRLYSLAGDGRITCVDATTGRTVWLSAARRDPNTSIANLTNEHPEPVVLNGVAYAGSSTGSIFAVAPPSA</sequence>
<evidence type="ECO:0000259" key="9">
    <source>
        <dbReference type="PROSITE" id="PS50011"/>
    </source>
</evidence>
<evidence type="ECO:0000313" key="10">
    <source>
        <dbReference type="EMBL" id="MFF4520085.1"/>
    </source>
</evidence>
<dbReference type="InterPro" id="IPR017441">
    <property type="entry name" value="Protein_kinase_ATP_BS"/>
</dbReference>
<evidence type="ECO:0000256" key="7">
    <source>
        <dbReference type="PROSITE-ProRule" id="PRU10141"/>
    </source>
</evidence>
<feature type="binding site" evidence="7">
    <location>
        <position position="43"/>
    </location>
    <ligand>
        <name>ATP</name>
        <dbReference type="ChEBI" id="CHEBI:30616"/>
    </ligand>
</feature>
<dbReference type="SMART" id="SM00564">
    <property type="entry name" value="PQQ"/>
    <property type="match status" value="3"/>
</dbReference>
<feature type="compositionally biased region" description="Low complexity" evidence="8">
    <location>
        <begin position="332"/>
        <end position="348"/>
    </location>
</feature>
<dbReference type="PROSITE" id="PS00108">
    <property type="entry name" value="PROTEIN_KINASE_ST"/>
    <property type="match status" value="1"/>
</dbReference>
<evidence type="ECO:0000256" key="5">
    <source>
        <dbReference type="ARBA" id="ARBA00022777"/>
    </source>
</evidence>
<feature type="region of interest" description="Disordered" evidence="8">
    <location>
        <begin position="324"/>
        <end position="348"/>
    </location>
</feature>
<dbReference type="PROSITE" id="PS00107">
    <property type="entry name" value="PROTEIN_KINASE_ATP"/>
    <property type="match status" value="1"/>
</dbReference>
<evidence type="ECO:0000256" key="1">
    <source>
        <dbReference type="ARBA" id="ARBA00010886"/>
    </source>
</evidence>
<proteinExistence type="inferred from homology"/>
<dbReference type="CDD" id="cd14014">
    <property type="entry name" value="STKc_PknB_like"/>
    <property type="match status" value="1"/>
</dbReference>
<accession>A0ABW6UCY5</accession>
<dbReference type="Pfam" id="PF13360">
    <property type="entry name" value="PQQ_2"/>
    <property type="match status" value="2"/>
</dbReference>
<dbReference type="Pfam" id="PF00069">
    <property type="entry name" value="Pkinase"/>
    <property type="match status" value="1"/>
</dbReference>
<evidence type="ECO:0000256" key="6">
    <source>
        <dbReference type="ARBA" id="ARBA00022840"/>
    </source>
</evidence>
<evidence type="ECO:0000256" key="4">
    <source>
        <dbReference type="ARBA" id="ARBA00022741"/>
    </source>
</evidence>
<dbReference type="InterPro" id="IPR000719">
    <property type="entry name" value="Prot_kinase_dom"/>
</dbReference>
<name>A0ABW6UCY5_9ACTN</name>
<keyword evidence="5" id="KW-0418">Kinase</keyword>
<dbReference type="EMBL" id="JBIAWJ010000001">
    <property type="protein sequence ID" value="MFF4520085.1"/>
    <property type="molecule type" value="Genomic_DNA"/>
</dbReference>
<dbReference type="InterPro" id="IPR011009">
    <property type="entry name" value="Kinase-like_dom_sf"/>
</dbReference>
<feature type="region of interest" description="Disordered" evidence="8">
    <location>
        <begin position="272"/>
        <end position="292"/>
    </location>
</feature>
<evidence type="ECO:0000313" key="11">
    <source>
        <dbReference type="Proteomes" id="UP001602058"/>
    </source>
</evidence>
<dbReference type="InterPro" id="IPR050660">
    <property type="entry name" value="NEK_Ser/Thr_kinase"/>
</dbReference>
<dbReference type="InterPro" id="IPR002372">
    <property type="entry name" value="PQQ_rpt_dom"/>
</dbReference>
<dbReference type="Gene3D" id="1.10.510.10">
    <property type="entry name" value="Transferase(Phosphotransferase) domain 1"/>
    <property type="match status" value="1"/>
</dbReference>
<evidence type="ECO:0000256" key="2">
    <source>
        <dbReference type="ARBA" id="ARBA00012513"/>
    </source>
</evidence>
<dbReference type="PANTHER" id="PTHR43671">
    <property type="entry name" value="SERINE/THREONINE-PROTEIN KINASE NEK"/>
    <property type="match status" value="1"/>
</dbReference>
<dbReference type="RefSeq" id="WP_387882617.1">
    <property type="nucleotide sequence ID" value="NZ_JBIAWJ010000001.1"/>
</dbReference>
<comment type="similarity">
    <text evidence="1">Belongs to the protein kinase superfamily. NEK Ser/Thr protein kinase family. NIMA subfamily.</text>
</comment>
<dbReference type="Proteomes" id="UP001602058">
    <property type="component" value="Unassembled WGS sequence"/>
</dbReference>
<dbReference type="InterPro" id="IPR011047">
    <property type="entry name" value="Quinoprotein_ADH-like_sf"/>
</dbReference>
<keyword evidence="11" id="KW-1185">Reference proteome</keyword>
<dbReference type="SUPFAM" id="SSF50998">
    <property type="entry name" value="Quinoprotein alcohol dehydrogenase-like"/>
    <property type="match status" value="1"/>
</dbReference>
<dbReference type="InterPro" id="IPR018391">
    <property type="entry name" value="PQQ_b-propeller_rpt"/>
</dbReference>
<dbReference type="EC" id="2.7.11.1" evidence="2"/>
<dbReference type="Gene3D" id="3.30.200.20">
    <property type="entry name" value="Phosphorylase Kinase, domain 1"/>
    <property type="match status" value="1"/>
</dbReference>
<dbReference type="SUPFAM" id="SSF56112">
    <property type="entry name" value="Protein kinase-like (PK-like)"/>
    <property type="match status" value="1"/>
</dbReference>
<comment type="caution">
    <text evidence="10">The sequence shown here is derived from an EMBL/GenBank/DDBJ whole genome shotgun (WGS) entry which is preliminary data.</text>
</comment>
<dbReference type="PROSITE" id="PS50011">
    <property type="entry name" value="PROTEIN_KINASE_DOM"/>
    <property type="match status" value="1"/>
</dbReference>
<reference evidence="10 11" key="1">
    <citation type="submission" date="2024-10" db="EMBL/GenBank/DDBJ databases">
        <title>The Natural Products Discovery Center: Release of the First 8490 Sequenced Strains for Exploring Actinobacteria Biosynthetic Diversity.</title>
        <authorList>
            <person name="Kalkreuter E."/>
            <person name="Kautsar S.A."/>
            <person name="Yang D."/>
            <person name="Bader C.D."/>
            <person name="Teijaro C.N."/>
            <person name="Fluegel L."/>
            <person name="Davis C.M."/>
            <person name="Simpson J.R."/>
            <person name="Lauterbach L."/>
            <person name="Steele A.D."/>
            <person name="Gui C."/>
            <person name="Meng S."/>
            <person name="Li G."/>
            <person name="Viehrig K."/>
            <person name="Ye F."/>
            <person name="Su P."/>
            <person name="Kiefer A.F."/>
            <person name="Nichols A."/>
            <person name="Cepeda A.J."/>
            <person name="Yan W."/>
            <person name="Fan B."/>
            <person name="Jiang Y."/>
            <person name="Adhikari A."/>
            <person name="Zheng C.-J."/>
            <person name="Schuster L."/>
            <person name="Cowan T.M."/>
            <person name="Smanski M.J."/>
            <person name="Chevrette M.G."/>
            <person name="De Carvalho L.P.S."/>
            <person name="Shen B."/>
        </authorList>
    </citation>
    <scope>NUCLEOTIDE SEQUENCE [LARGE SCALE GENOMIC DNA]</scope>
    <source>
        <strain evidence="10 11">NPDC001390</strain>
    </source>
</reference>
<keyword evidence="4 7" id="KW-0547">Nucleotide-binding</keyword>
<gene>
    <name evidence="10" type="ORF">ACFY1D_01205</name>
</gene>
<keyword evidence="3" id="KW-0808">Transferase</keyword>
<protein>
    <recommendedName>
        <fullName evidence="2">non-specific serine/threonine protein kinase</fullName>
        <ecNumber evidence="2">2.7.11.1</ecNumber>
    </recommendedName>
</protein>